<name>A0A8S5T3K9_9CAUD</name>
<dbReference type="EMBL" id="BK032744">
    <property type="protein sequence ID" value="DAF57940.1"/>
    <property type="molecule type" value="Genomic_DNA"/>
</dbReference>
<evidence type="ECO:0000313" key="1">
    <source>
        <dbReference type="EMBL" id="DAF57940.1"/>
    </source>
</evidence>
<proteinExistence type="predicted"/>
<reference evidence="1" key="1">
    <citation type="journal article" date="2021" name="Proc. Natl. Acad. Sci. U.S.A.">
        <title>A Catalog of Tens of Thousands of Viruses from Human Metagenomes Reveals Hidden Associations with Chronic Diseases.</title>
        <authorList>
            <person name="Tisza M.J."/>
            <person name="Buck C.B."/>
        </authorList>
    </citation>
    <scope>NUCLEOTIDE SEQUENCE</scope>
    <source>
        <strain evidence="1">Ctfbh2</strain>
    </source>
</reference>
<sequence>MRRDRSIKTSKPRTDAGTGLYFHFYLKKLIHSANKNT</sequence>
<accession>A0A8S5T3K9</accession>
<organism evidence="1">
    <name type="scientific">Siphoviridae sp. ctfbh2</name>
    <dbReference type="NCBI Taxonomy" id="2827909"/>
    <lineage>
        <taxon>Viruses</taxon>
        <taxon>Duplodnaviria</taxon>
        <taxon>Heunggongvirae</taxon>
        <taxon>Uroviricota</taxon>
        <taxon>Caudoviricetes</taxon>
    </lineage>
</organism>
<protein>
    <submittedName>
        <fullName evidence="1">Uncharacterized protein</fullName>
    </submittedName>
</protein>